<sequence>MRGEQHYCKLFKDWWCVASPVKNPAGRTVGYLDISLDAEKELVSTIALLRSLVELIEDKLLLLNPQQANNGVSLLLQALQNVKQKLTWREQEVLHLKLSGLKNKEIAGELSLSVLTVETHCRNIYSKLDVRNFQEFLRKFQILDF</sequence>
<name>A0A7C1FFQ6_9THEO</name>
<evidence type="ECO:0000256" key="1">
    <source>
        <dbReference type="ARBA" id="ARBA00023015"/>
    </source>
</evidence>
<dbReference type="Pfam" id="PF00196">
    <property type="entry name" value="GerE"/>
    <property type="match status" value="1"/>
</dbReference>
<dbReference type="PANTHER" id="PTHR44688">
    <property type="entry name" value="DNA-BINDING TRANSCRIPTIONAL ACTIVATOR DEVR_DOSR"/>
    <property type="match status" value="1"/>
</dbReference>
<reference evidence="5" key="1">
    <citation type="journal article" date="2020" name="mSystems">
        <title>Genome- and Community-Level Interaction Insights into Carbon Utilization and Element Cycling Functions of Hydrothermarchaeota in Hydrothermal Sediment.</title>
        <authorList>
            <person name="Zhou Z."/>
            <person name="Liu Y."/>
            <person name="Xu W."/>
            <person name="Pan J."/>
            <person name="Luo Z.H."/>
            <person name="Li M."/>
        </authorList>
    </citation>
    <scope>NUCLEOTIDE SEQUENCE [LARGE SCALE GENOMIC DNA]</scope>
    <source>
        <strain evidence="5">SpSt-301</strain>
    </source>
</reference>
<dbReference type="Gene3D" id="1.10.10.10">
    <property type="entry name" value="Winged helix-like DNA-binding domain superfamily/Winged helix DNA-binding domain"/>
    <property type="match status" value="1"/>
</dbReference>
<dbReference type="SUPFAM" id="SSF46894">
    <property type="entry name" value="C-terminal effector domain of the bipartite response regulators"/>
    <property type="match status" value="1"/>
</dbReference>
<dbReference type="EMBL" id="DSMV01000205">
    <property type="protein sequence ID" value="HDW51759.1"/>
    <property type="molecule type" value="Genomic_DNA"/>
</dbReference>
<dbReference type="InterPro" id="IPR016032">
    <property type="entry name" value="Sig_transdc_resp-reg_C-effctor"/>
</dbReference>
<dbReference type="PROSITE" id="PS50043">
    <property type="entry name" value="HTH_LUXR_2"/>
    <property type="match status" value="1"/>
</dbReference>
<accession>A0A7C1FFQ6</accession>
<dbReference type="PROSITE" id="PS00622">
    <property type="entry name" value="HTH_LUXR_1"/>
    <property type="match status" value="1"/>
</dbReference>
<evidence type="ECO:0000313" key="5">
    <source>
        <dbReference type="EMBL" id="HDW51759.1"/>
    </source>
</evidence>
<dbReference type="PRINTS" id="PR00038">
    <property type="entry name" value="HTHLUXR"/>
</dbReference>
<gene>
    <name evidence="5" type="ORF">ENQ35_03370</name>
</gene>
<keyword evidence="2" id="KW-0238">DNA-binding</keyword>
<keyword evidence="1" id="KW-0805">Transcription regulation</keyword>
<dbReference type="CDD" id="cd06170">
    <property type="entry name" value="LuxR_C_like"/>
    <property type="match status" value="1"/>
</dbReference>
<dbReference type="PANTHER" id="PTHR44688:SF16">
    <property type="entry name" value="DNA-BINDING TRANSCRIPTIONAL ACTIVATOR DEVR_DOSR"/>
    <property type="match status" value="1"/>
</dbReference>
<dbReference type="GO" id="GO:0006355">
    <property type="term" value="P:regulation of DNA-templated transcription"/>
    <property type="evidence" value="ECO:0007669"/>
    <property type="project" value="InterPro"/>
</dbReference>
<dbReference type="Gene3D" id="3.30.450.40">
    <property type="match status" value="1"/>
</dbReference>
<keyword evidence="3" id="KW-0804">Transcription</keyword>
<evidence type="ECO:0000256" key="3">
    <source>
        <dbReference type="ARBA" id="ARBA00023163"/>
    </source>
</evidence>
<dbReference type="SMART" id="SM00421">
    <property type="entry name" value="HTH_LUXR"/>
    <property type="match status" value="1"/>
</dbReference>
<protein>
    <recommendedName>
        <fullName evidence="4">HTH luxR-type domain-containing protein</fullName>
    </recommendedName>
</protein>
<dbReference type="AlphaFoldDB" id="A0A7C1FFQ6"/>
<dbReference type="GO" id="GO:0003677">
    <property type="term" value="F:DNA binding"/>
    <property type="evidence" value="ECO:0007669"/>
    <property type="project" value="UniProtKB-KW"/>
</dbReference>
<comment type="caution">
    <text evidence="5">The sequence shown here is derived from an EMBL/GenBank/DDBJ whole genome shotgun (WGS) entry which is preliminary data.</text>
</comment>
<evidence type="ECO:0000256" key="2">
    <source>
        <dbReference type="ARBA" id="ARBA00023125"/>
    </source>
</evidence>
<dbReference type="InterPro" id="IPR036388">
    <property type="entry name" value="WH-like_DNA-bd_sf"/>
</dbReference>
<proteinExistence type="predicted"/>
<feature type="domain" description="HTH luxR-type" evidence="4">
    <location>
        <begin position="79"/>
        <end position="144"/>
    </location>
</feature>
<organism evidence="5">
    <name type="scientific">Ammonifex degensii</name>
    <dbReference type="NCBI Taxonomy" id="42838"/>
    <lineage>
        <taxon>Bacteria</taxon>
        <taxon>Bacillati</taxon>
        <taxon>Bacillota</taxon>
        <taxon>Clostridia</taxon>
        <taxon>Thermoanaerobacterales</taxon>
        <taxon>Thermoanaerobacteraceae</taxon>
        <taxon>Ammonifex</taxon>
    </lineage>
</organism>
<evidence type="ECO:0000259" key="4">
    <source>
        <dbReference type="PROSITE" id="PS50043"/>
    </source>
</evidence>
<dbReference type="InterPro" id="IPR000792">
    <property type="entry name" value="Tscrpt_reg_LuxR_C"/>
</dbReference>
<dbReference type="InterPro" id="IPR029016">
    <property type="entry name" value="GAF-like_dom_sf"/>
</dbReference>